<name>A0ABR2FXS4_9ROSI</name>
<accession>A0ABR2FXS4</accession>
<dbReference type="EMBL" id="JBBPBM010000004">
    <property type="protein sequence ID" value="KAK8588778.1"/>
    <property type="molecule type" value="Genomic_DNA"/>
</dbReference>
<evidence type="ECO:0000313" key="2">
    <source>
        <dbReference type="Proteomes" id="UP001472677"/>
    </source>
</evidence>
<organism evidence="1 2">
    <name type="scientific">Hibiscus sabdariffa</name>
    <name type="common">roselle</name>
    <dbReference type="NCBI Taxonomy" id="183260"/>
    <lineage>
        <taxon>Eukaryota</taxon>
        <taxon>Viridiplantae</taxon>
        <taxon>Streptophyta</taxon>
        <taxon>Embryophyta</taxon>
        <taxon>Tracheophyta</taxon>
        <taxon>Spermatophyta</taxon>
        <taxon>Magnoliopsida</taxon>
        <taxon>eudicotyledons</taxon>
        <taxon>Gunneridae</taxon>
        <taxon>Pentapetalae</taxon>
        <taxon>rosids</taxon>
        <taxon>malvids</taxon>
        <taxon>Malvales</taxon>
        <taxon>Malvaceae</taxon>
        <taxon>Malvoideae</taxon>
        <taxon>Hibiscus</taxon>
    </lineage>
</organism>
<gene>
    <name evidence="1" type="ORF">V6N12_023192</name>
</gene>
<proteinExistence type="predicted"/>
<reference evidence="1 2" key="1">
    <citation type="journal article" date="2024" name="G3 (Bethesda)">
        <title>Genome assembly of Hibiscus sabdariffa L. provides insights into metabolisms of medicinal natural products.</title>
        <authorList>
            <person name="Kim T."/>
        </authorList>
    </citation>
    <scope>NUCLEOTIDE SEQUENCE [LARGE SCALE GENOMIC DNA]</scope>
    <source>
        <strain evidence="1">TK-2024</strain>
        <tissue evidence="1">Old leaves</tissue>
    </source>
</reference>
<protein>
    <submittedName>
        <fullName evidence="1">Uncharacterized protein</fullName>
    </submittedName>
</protein>
<evidence type="ECO:0000313" key="1">
    <source>
        <dbReference type="EMBL" id="KAK8588778.1"/>
    </source>
</evidence>
<comment type="caution">
    <text evidence="1">The sequence shown here is derived from an EMBL/GenBank/DDBJ whole genome shotgun (WGS) entry which is preliminary data.</text>
</comment>
<keyword evidence="2" id="KW-1185">Reference proteome</keyword>
<sequence>MTREVGSSATKMFDELSMPVKKGSNSFDNSTKAFWEDDFIKGSSETQHIDERLRTTVEVEDFQTKSIIVIDEVYERANDIVCDMNICHQFSVVDEGH</sequence>
<dbReference type="Proteomes" id="UP001472677">
    <property type="component" value="Unassembled WGS sequence"/>
</dbReference>